<evidence type="ECO:0000313" key="1">
    <source>
        <dbReference type="EMBL" id="KAJ8025422.1"/>
    </source>
</evidence>
<dbReference type="AlphaFoldDB" id="A0A9Q0YS29"/>
<gene>
    <name evidence="1" type="ORF">HOLleu_32972</name>
</gene>
<accession>A0A9Q0YS29</accession>
<proteinExistence type="predicted"/>
<keyword evidence="2" id="KW-1185">Reference proteome</keyword>
<name>A0A9Q0YS29_HOLLE</name>
<dbReference type="EMBL" id="JAIZAY010000017">
    <property type="protein sequence ID" value="KAJ8025422.1"/>
    <property type="molecule type" value="Genomic_DNA"/>
</dbReference>
<evidence type="ECO:0000313" key="2">
    <source>
        <dbReference type="Proteomes" id="UP001152320"/>
    </source>
</evidence>
<reference evidence="1" key="1">
    <citation type="submission" date="2021-10" db="EMBL/GenBank/DDBJ databases">
        <title>Tropical sea cucumber genome reveals ecological adaptation and Cuvierian tubules defense mechanism.</title>
        <authorList>
            <person name="Chen T."/>
        </authorList>
    </citation>
    <scope>NUCLEOTIDE SEQUENCE</scope>
    <source>
        <strain evidence="1">Nanhai2018</strain>
        <tissue evidence="1">Muscle</tissue>
    </source>
</reference>
<comment type="caution">
    <text evidence="1">The sequence shown here is derived from an EMBL/GenBank/DDBJ whole genome shotgun (WGS) entry which is preliminary data.</text>
</comment>
<dbReference type="Proteomes" id="UP001152320">
    <property type="component" value="Chromosome 17"/>
</dbReference>
<organism evidence="1 2">
    <name type="scientific">Holothuria leucospilota</name>
    <name type="common">Black long sea cucumber</name>
    <name type="synonym">Mertensiothuria leucospilota</name>
    <dbReference type="NCBI Taxonomy" id="206669"/>
    <lineage>
        <taxon>Eukaryota</taxon>
        <taxon>Metazoa</taxon>
        <taxon>Echinodermata</taxon>
        <taxon>Eleutherozoa</taxon>
        <taxon>Echinozoa</taxon>
        <taxon>Holothuroidea</taxon>
        <taxon>Aspidochirotacea</taxon>
        <taxon>Aspidochirotida</taxon>
        <taxon>Holothuriidae</taxon>
        <taxon>Holothuria</taxon>
    </lineage>
</organism>
<sequence>MGNNTGVPLKEISMQARDQIIRHGRRHFNLCIYHNRDVLLINSDIIPTCHVMKYSIFNSALTSI</sequence>
<protein>
    <submittedName>
        <fullName evidence="1">Uncharacterized protein</fullName>
    </submittedName>
</protein>